<dbReference type="EMBL" id="CAXLJM020000076">
    <property type="protein sequence ID" value="CAL8129234.1"/>
    <property type="molecule type" value="Genomic_DNA"/>
</dbReference>
<evidence type="ECO:0000313" key="2">
    <source>
        <dbReference type="EMBL" id="CAL8129234.1"/>
    </source>
</evidence>
<accession>A0ABP1RJS3</accession>
<evidence type="ECO:0000313" key="3">
    <source>
        <dbReference type="Proteomes" id="UP001642540"/>
    </source>
</evidence>
<feature type="transmembrane region" description="Helical" evidence="1">
    <location>
        <begin position="270"/>
        <end position="292"/>
    </location>
</feature>
<keyword evidence="1" id="KW-1133">Transmembrane helix</keyword>
<feature type="transmembrane region" description="Helical" evidence="1">
    <location>
        <begin position="304"/>
        <end position="326"/>
    </location>
</feature>
<protein>
    <recommendedName>
        <fullName evidence="4">Odorant receptor</fullName>
    </recommendedName>
</protein>
<organism evidence="2 3">
    <name type="scientific">Orchesella dallaii</name>
    <dbReference type="NCBI Taxonomy" id="48710"/>
    <lineage>
        <taxon>Eukaryota</taxon>
        <taxon>Metazoa</taxon>
        <taxon>Ecdysozoa</taxon>
        <taxon>Arthropoda</taxon>
        <taxon>Hexapoda</taxon>
        <taxon>Collembola</taxon>
        <taxon>Entomobryomorpha</taxon>
        <taxon>Entomobryoidea</taxon>
        <taxon>Orchesellidae</taxon>
        <taxon>Orchesellinae</taxon>
        <taxon>Orchesella</taxon>
    </lineage>
</organism>
<proteinExistence type="predicted"/>
<evidence type="ECO:0008006" key="4">
    <source>
        <dbReference type="Google" id="ProtNLM"/>
    </source>
</evidence>
<reference evidence="2 3" key="1">
    <citation type="submission" date="2024-08" db="EMBL/GenBank/DDBJ databases">
        <authorList>
            <person name="Cucini C."/>
            <person name="Frati F."/>
        </authorList>
    </citation>
    <scope>NUCLEOTIDE SEQUENCE [LARGE SCALE GENOMIC DNA]</scope>
</reference>
<gene>
    <name evidence="2" type="ORF">ODALV1_LOCUS22998</name>
</gene>
<keyword evidence="3" id="KW-1185">Reference proteome</keyword>
<name>A0ABP1RJS3_9HEXA</name>
<keyword evidence="1" id="KW-0472">Membrane</keyword>
<sequence length="405" mass="46928">MLIHENLIHGLKVHLKLHKYFGTWPVDLITRKGKDVAVLSPTNQLTWQWVKLFVASIFLVVLWVQIFSNRQGENLITTLESLLYSCAFQSTIINKVTYLKRRHFSVELLNLILEYERNLKKFGDNKQYFRLERSSKALVCFIQFCATVATPVLAVTYALIRWSNPCNSAMFLFKFLAECLPETGASTWRISSLTQLALQILFSTWLVFDMVGGHVFQVVELYYLKSCCFNQYIKSIRMSLVQADFKMSYFLQFKQLQILLRLYNLIQQDVMKVVVCVTIFSFTVSLYALIYLGLGEQGISIPQLMFLSCALLDTFLAIVACFGTFARVHSESSLTISFMKKNLLPRLMQNHNLRQRKHLIVLISKYVNSFRVLKVYIGDINYVEKFTPVVMLRFCLDQVVALLLI</sequence>
<comment type="caution">
    <text evidence="2">The sequence shown here is derived from an EMBL/GenBank/DDBJ whole genome shotgun (WGS) entry which is preliminary data.</text>
</comment>
<feature type="transmembrane region" description="Helical" evidence="1">
    <location>
        <begin position="137"/>
        <end position="160"/>
    </location>
</feature>
<feature type="transmembrane region" description="Helical" evidence="1">
    <location>
        <begin position="196"/>
        <end position="216"/>
    </location>
</feature>
<keyword evidence="1" id="KW-0812">Transmembrane</keyword>
<feature type="transmembrane region" description="Helical" evidence="1">
    <location>
        <begin position="49"/>
        <end position="67"/>
    </location>
</feature>
<evidence type="ECO:0000256" key="1">
    <source>
        <dbReference type="SAM" id="Phobius"/>
    </source>
</evidence>
<dbReference type="Proteomes" id="UP001642540">
    <property type="component" value="Unassembled WGS sequence"/>
</dbReference>